<dbReference type="AlphaFoldDB" id="A0AAW0BIG3"/>
<dbReference type="EMBL" id="JAWWNJ010000032">
    <property type="protein sequence ID" value="KAK7026178.1"/>
    <property type="molecule type" value="Genomic_DNA"/>
</dbReference>
<protein>
    <submittedName>
        <fullName evidence="2">Uncharacterized protein</fullName>
    </submittedName>
</protein>
<accession>A0AAW0BIG3</accession>
<feature type="chain" id="PRO_5043317539" evidence="1">
    <location>
        <begin position="20"/>
        <end position="169"/>
    </location>
</feature>
<comment type="caution">
    <text evidence="2">The sequence shown here is derived from an EMBL/GenBank/DDBJ whole genome shotgun (WGS) entry which is preliminary data.</text>
</comment>
<reference evidence="2 3" key="1">
    <citation type="journal article" date="2024" name="J Genomics">
        <title>Draft genome sequencing and assembly of Favolaschia claudopus CIRM-BRFM 2984 isolated from oak limbs.</title>
        <authorList>
            <person name="Navarro D."/>
            <person name="Drula E."/>
            <person name="Chaduli D."/>
            <person name="Cazenave R."/>
            <person name="Ahrendt S."/>
            <person name="Wang J."/>
            <person name="Lipzen A."/>
            <person name="Daum C."/>
            <person name="Barry K."/>
            <person name="Grigoriev I.V."/>
            <person name="Favel A."/>
            <person name="Rosso M.N."/>
            <person name="Martin F."/>
        </authorList>
    </citation>
    <scope>NUCLEOTIDE SEQUENCE [LARGE SCALE GENOMIC DNA]</scope>
    <source>
        <strain evidence="2 3">CIRM-BRFM 2984</strain>
    </source>
</reference>
<dbReference type="Proteomes" id="UP001362999">
    <property type="component" value="Unassembled WGS sequence"/>
</dbReference>
<evidence type="ECO:0000256" key="1">
    <source>
        <dbReference type="SAM" id="SignalP"/>
    </source>
</evidence>
<keyword evidence="3" id="KW-1185">Reference proteome</keyword>
<evidence type="ECO:0000313" key="2">
    <source>
        <dbReference type="EMBL" id="KAK7026178.1"/>
    </source>
</evidence>
<keyword evidence="1" id="KW-0732">Signal</keyword>
<name>A0AAW0BIG3_9AGAR</name>
<proteinExistence type="predicted"/>
<organism evidence="2 3">
    <name type="scientific">Favolaschia claudopus</name>
    <dbReference type="NCBI Taxonomy" id="2862362"/>
    <lineage>
        <taxon>Eukaryota</taxon>
        <taxon>Fungi</taxon>
        <taxon>Dikarya</taxon>
        <taxon>Basidiomycota</taxon>
        <taxon>Agaricomycotina</taxon>
        <taxon>Agaricomycetes</taxon>
        <taxon>Agaricomycetidae</taxon>
        <taxon>Agaricales</taxon>
        <taxon>Marasmiineae</taxon>
        <taxon>Mycenaceae</taxon>
        <taxon>Favolaschia</taxon>
    </lineage>
</organism>
<gene>
    <name evidence="2" type="ORF">R3P38DRAFT_1024191</name>
</gene>
<sequence>MDLLLLVFQSCLVLIPTVCIDFHVTRFSKRVPSPSRYMWLRRAVGSCGWMGVPDGRLLSVISFYRCLANSSFETAAHAQLVPRCDPYSVSEFLFYVYSWLANPYRFLPASGYAHRGMDMDTKRVYATTTTADYHSLAGWLLPPSRKNPASGSLSLLLYATKLLATFLSL</sequence>
<feature type="signal peptide" evidence="1">
    <location>
        <begin position="1"/>
        <end position="19"/>
    </location>
</feature>
<evidence type="ECO:0000313" key="3">
    <source>
        <dbReference type="Proteomes" id="UP001362999"/>
    </source>
</evidence>